<protein>
    <submittedName>
        <fullName evidence="4">Alpha/beta hydrolase</fullName>
    </submittedName>
</protein>
<reference evidence="4 5" key="1">
    <citation type="submission" date="2019-02" db="EMBL/GenBank/DDBJ databases">
        <title>Flavobacterium sp. RD-2-33 isolated from forest soil.</title>
        <authorList>
            <person name="Chaudhary D.K."/>
        </authorList>
    </citation>
    <scope>NUCLEOTIDE SEQUENCE [LARGE SCALE GENOMIC DNA]</scope>
    <source>
        <strain evidence="4 5">RD-2-33</strain>
    </source>
</reference>
<name>A0A4Q9Z216_9FLAO</name>
<evidence type="ECO:0000313" key="4">
    <source>
        <dbReference type="EMBL" id="TBX70132.1"/>
    </source>
</evidence>
<sequence>MKKTLFLLMLCLVQISPENSTAQTCGTRNLAPDIAYFLNMIGYKDLTLEQLRQIPIEQLKYAGPPAMPYPVADVQRIKITVDSIPVLVFNATHGKHLPIIINYHGGGFISPLLPCLEQPLWLESKNLEAVVFAVDYRVAPEHRFPAALNDSYSAFKWISEHGNEFGGDIDKIVLEGTSAGANLVAVMAQKAKKEGISRKIKLQVMNGLPVDLSPKNMETSISYQENAVGYFQTKAACYFALEQYAPGQYDNPEVSPILTKDLKGLPPAVIITAEFDPLRDDGALYAAQLKSAGVPVWEHCFPGQIHCLIGLLPGAKELQTFEDLVKEAMKISFVKK</sequence>
<dbReference type="InterPro" id="IPR019826">
    <property type="entry name" value="Carboxylesterase_B_AS"/>
</dbReference>
<dbReference type="GO" id="GO:0016787">
    <property type="term" value="F:hydrolase activity"/>
    <property type="evidence" value="ECO:0007669"/>
    <property type="project" value="UniProtKB-KW"/>
</dbReference>
<dbReference type="InterPro" id="IPR029058">
    <property type="entry name" value="AB_hydrolase_fold"/>
</dbReference>
<evidence type="ECO:0000256" key="2">
    <source>
        <dbReference type="SAM" id="SignalP"/>
    </source>
</evidence>
<keyword evidence="1 4" id="KW-0378">Hydrolase</keyword>
<accession>A0A4Q9Z216</accession>
<dbReference type="Pfam" id="PF07859">
    <property type="entry name" value="Abhydrolase_3"/>
    <property type="match status" value="1"/>
</dbReference>
<dbReference type="PROSITE" id="PS00122">
    <property type="entry name" value="CARBOXYLESTERASE_B_1"/>
    <property type="match status" value="1"/>
</dbReference>
<evidence type="ECO:0000313" key="5">
    <source>
        <dbReference type="Proteomes" id="UP000293300"/>
    </source>
</evidence>
<feature type="domain" description="Alpha/beta hydrolase fold-3" evidence="3">
    <location>
        <begin position="100"/>
        <end position="308"/>
    </location>
</feature>
<feature type="signal peptide" evidence="2">
    <location>
        <begin position="1"/>
        <end position="22"/>
    </location>
</feature>
<feature type="chain" id="PRO_5020479976" evidence="2">
    <location>
        <begin position="23"/>
        <end position="336"/>
    </location>
</feature>
<dbReference type="InterPro" id="IPR013094">
    <property type="entry name" value="AB_hydrolase_3"/>
</dbReference>
<organism evidence="4 5">
    <name type="scientific">Flavobacterium silvisoli</name>
    <dbReference type="NCBI Taxonomy" id="2529433"/>
    <lineage>
        <taxon>Bacteria</taxon>
        <taxon>Pseudomonadati</taxon>
        <taxon>Bacteroidota</taxon>
        <taxon>Flavobacteriia</taxon>
        <taxon>Flavobacteriales</taxon>
        <taxon>Flavobacteriaceae</taxon>
        <taxon>Flavobacterium</taxon>
    </lineage>
</organism>
<dbReference type="AlphaFoldDB" id="A0A4Q9Z216"/>
<dbReference type="PANTHER" id="PTHR48081:SF8">
    <property type="entry name" value="ALPHA_BETA HYDROLASE FOLD-3 DOMAIN-CONTAINING PROTEIN-RELATED"/>
    <property type="match status" value="1"/>
</dbReference>
<evidence type="ECO:0000256" key="1">
    <source>
        <dbReference type="ARBA" id="ARBA00022801"/>
    </source>
</evidence>
<evidence type="ECO:0000259" key="3">
    <source>
        <dbReference type="Pfam" id="PF07859"/>
    </source>
</evidence>
<dbReference type="OrthoDB" id="9815425at2"/>
<keyword evidence="2" id="KW-0732">Signal</keyword>
<dbReference type="Gene3D" id="3.40.50.1820">
    <property type="entry name" value="alpha/beta hydrolase"/>
    <property type="match status" value="1"/>
</dbReference>
<dbReference type="RefSeq" id="WP_131475528.1">
    <property type="nucleotide sequence ID" value="NZ_SJPE01000004.1"/>
</dbReference>
<gene>
    <name evidence="4" type="ORF">EZL74_05140</name>
</gene>
<dbReference type="InterPro" id="IPR050300">
    <property type="entry name" value="GDXG_lipolytic_enzyme"/>
</dbReference>
<dbReference type="EMBL" id="SJPE01000004">
    <property type="protein sequence ID" value="TBX70132.1"/>
    <property type="molecule type" value="Genomic_DNA"/>
</dbReference>
<comment type="caution">
    <text evidence="4">The sequence shown here is derived from an EMBL/GenBank/DDBJ whole genome shotgun (WGS) entry which is preliminary data.</text>
</comment>
<dbReference type="SUPFAM" id="SSF53474">
    <property type="entry name" value="alpha/beta-Hydrolases"/>
    <property type="match status" value="1"/>
</dbReference>
<dbReference type="PANTHER" id="PTHR48081">
    <property type="entry name" value="AB HYDROLASE SUPERFAMILY PROTEIN C4A8.06C"/>
    <property type="match status" value="1"/>
</dbReference>
<keyword evidence="5" id="KW-1185">Reference proteome</keyword>
<dbReference type="Proteomes" id="UP000293300">
    <property type="component" value="Unassembled WGS sequence"/>
</dbReference>
<proteinExistence type="predicted"/>